<dbReference type="RefSeq" id="XP_018065167.1">
    <property type="nucleotide sequence ID" value="XM_018220507.1"/>
</dbReference>
<keyword evidence="1" id="KW-0472">Membrane</keyword>
<evidence type="ECO:0000256" key="1">
    <source>
        <dbReference type="SAM" id="Phobius"/>
    </source>
</evidence>
<dbReference type="STRING" id="149040.A0A194WT64"/>
<accession>A0A194WT64</accession>
<dbReference type="InterPro" id="IPR048273">
    <property type="entry name" value="Luciferase"/>
</dbReference>
<gene>
    <name evidence="3" type="ORF">LY89DRAFT_739801</name>
</gene>
<organism evidence="3 4">
    <name type="scientific">Mollisia scopiformis</name>
    <name type="common">Conifer needle endophyte fungus</name>
    <name type="synonym">Phialocephala scopiformis</name>
    <dbReference type="NCBI Taxonomy" id="149040"/>
    <lineage>
        <taxon>Eukaryota</taxon>
        <taxon>Fungi</taxon>
        <taxon>Dikarya</taxon>
        <taxon>Ascomycota</taxon>
        <taxon>Pezizomycotina</taxon>
        <taxon>Leotiomycetes</taxon>
        <taxon>Helotiales</taxon>
        <taxon>Mollisiaceae</taxon>
        <taxon>Mollisia</taxon>
    </lineage>
</organism>
<dbReference type="InterPro" id="IPR040841">
    <property type="entry name" value="Luciferase_dom"/>
</dbReference>
<protein>
    <recommendedName>
        <fullName evidence="2">Luciferase domain-containing protein</fullName>
    </recommendedName>
</protein>
<dbReference type="Proteomes" id="UP000070700">
    <property type="component" value="Unassembled WGS sequence"/>
</dbReference>
<evidence type="ECO:0000313" key="4">
    <source>
        <dbReference type="Proteomes" id="UP000070700"/>
    </source>
</evidence>
<keyword evidence="1" id="KW-0812">Transmembrane</keyword>
<feature type="transmembrane region" description="Helical" evidence="1">
    <location>
        <begin position="62"/>
        <end position="87"/>
    </location>
</feature>
<feature type="domain" description="Luciferase" evidence="2">
    <location>
        <begin position="238"/>
        <end position="285"/>
    </location>
</feature>
<evidence type="ECO:0000259" key="2">
    <source>
        <dbReference type="Pfam" id="PF17648"/>
    </source>
</evidence>
<evidence type="ECO:0000313" key="3">
    <source>
        <dbReference type="EMBL" id="KUJ10812.1"/>
    </source>
</evidence>
<dbReference type="Pfam" id="PF17648">
    <property type="entry name" value="Luciferase"/>
    <property type="match status" value="1"/>
</dbReference>
<keyword evidence="4" id="KW-1185">Reference proteome</keyword>
<dbReference type="PANTHER" id="PTHR38695:SF1">
    <property type="entry name" value="AMINO ACID PERMEASE_ SLC12A DOMAIN-CONTAINING PROTEIN"/>
    <property type="match status" value="1"/>
</dbReference>
<dbReference type="OrthoDB" id="5358398at2759"/>
<dbReference type="Gene3D" id="3.90.245.10">
    <property type="entry name" value="Ribonucleoside hydrolase-like"/>
    <property type="match status" value="1"/>
</dbReference>
<dbReference type="InParanoid" id="A0A194WT64"/>
<dbReference type="KEGG" id="psco:LY89DRAFT_739801"/>
<dbReference type="AlphaFoldDB" id="A0A194WT64"/>
<dbReference type="EMBL" id="KQ947428">
    <property type="protein sequence ID" value="KUJ10812.1"/>
    <property type="molecule type" value="Genomic_DNA"/>
</dbReference>
<keyword evidence="1" id="KW-1133">Transmembrane helix</keyword>
<proteinExistence type="predicted"/>
<dbReference type="PANTHER" id="PTHR38695">
    <property type="entry name" value="AMINO ACID PERMEASE_ SLC12A DOMAIN-CONTAINING PROTEIN"/>
    <property type="match status" value="1"/>
</dbReference>
<feature type="transmembrane region" description="Helical" evidence="1">
    <location>
        <begin position="29"/>
        <end position="50"/>
    </location>
</feature>
<reference evidence="3 4" key="1">
    <citation type="submission" date="2015-10" db="EMBL/GenBank/DDBJ databases">
        <title>Full genome of DAOMC 229536 Phialocephala scopiformis, a fungal endophyte of spruce producing the potent anti-insectan compound rugulosin.</title>
        <authorList>
            <consortium name="DOE Joint Genome Institute"/>
            <person name="Walker A.K."/>
            <person name="Frasz S.L."/>
            <person name="Seifert K.A."/>
            <person name="Miller J.D."/>
            <person name="Mondo S.J."/>
            <person name="Labutti K."/>
            <person name="Lipzen A."/>
            <person name="Dockter R."/>
            <person name="Kennedy M."/>
            <person name="Grigoriev I.V."/>
            <person name="Spatafora J.W."/>
        </authorList>
    </citation>
    <scope>NUCLEOTIDE SEQUENCE [LARGE SCALE GENOMIC DNA]</scope>
    <source>
        <strain evidence="3 4">CBS 120377</strain>
    </source>
</reference>
<sequence>MFSTRIHTFEVTGDNPITYVIEPHFAGNAVTQCIAAFFTFLYNQVVIFCHHPLNWISDTLKWLLYQFWNCPIVIQISIALISAYIIYRAVRALNAAIQTHLDAGKGGTPADGWGWWRLCRLCLMGEIPNIREIHVSPFLKPYRGILHAEDIPAREGPSPTIIGIAPQRQENQKTTVNQFETVQERLRQKALAYPRDLVFESSFLERLGDHPAVRGKPAWSTATPYTNRTERSWIKRFGYEIAHAHQADGSLHVILHPYDVRTVIEQGWGQRHPLASTSAHWMFYWDNIQSLWNPDSRPPIPETLIVDAAIWFFTGEEVDSNMGKGSKLKDRYVDEFNGDGSLKVQGELDAGWPTTHLKPSTAADARADDVQAYDRAVSQAATPRERDAPFFRPGNTDEERIVYAALENVVEKRTAAKVKPPNIVVIADLAKDYDDLTAMIVLKELHRLGLIELKGFVANLMPAEERARYGRGALDLLGLEKIQIAIGTDGSPINHEVHSY</sequence>
<name>A0A194WT64_MOLSC</name>
<dbReference type="GeneID" id="28830233"/>
<dbReference type="GO" id="GO:0016799">
    <property type="term" value="F:hydrolase activity, hydrolyzing N-glycosyl compounds"/>
    <property type="evidence" value="ECO:0007669"/>
    <property type="project" value="InterPro"/>
</dbReference>
<dbReference type="InterPro" id="IPR036452">
    <property type="entry name" value="Ribo_hydro-like"/>
</dbReference>